<comment type="caution">
    <text evidence="2">The sequence shown here is derived from an EMBL/GenBank/DDBJ whole genome shotgun (WGS) entry which is preliminary data.</text>
</comment>
<keyword evidence="3" id="KW-1185">Reference proteome</keyword>
<name>A0A6M1T656_9BACT</name>
<sequence>MGRKETTNSIILLTTSFIGGVAAGLLLAPKSGARNRAWLTKRVNELTHWVNDQRKSARRLSKKEIHKFHRHVQQGVRQNVPDLYDATEDIELSEQDLNGE</sequence>
<reference evidence="2 3" key="1">
    <citation type="submission" date="2020-02" db="EMBL/GenBank/DDBJ databases">
        <title>Aliifodinibius halophilus 2W32, complete genome.</title>
        <authorList>
            <person name="Li Y."/>
            <person name="Wu S."/>
        </authorList>
    </citation>
    <scope>NUCLEOTIDE SEQUENCE [LARGE SCALE GENOMIC DNA]</scope>
    <source>
        <strain evidence="2 3">2W32</strain>
    </source>
</reference>
<dbReference type="AlphaFoldDB" id="A0A6M1T656"/>
<dbReference type="EMBL" id="JAALLS010000022">
    <property type="protein sequence ID" value="NGP89597.1"/>
    <property type="molecule type" value="Genomic_DNA"/>
</dbReference>
<evidence type="ECO:0000313" key="2">
    <source>
        <dbReference type="EMBL" id="NGP89597.1"/>
    </source>
</evidence>
<dbReference type="Proteomes" id="UP000479132">
    <property type="component" value="Unassembled WGS sequence"/>
</dbReference>
<organism evidence="2 3">
    <name type="scientific">Fodinibius halophilus</name>
    <dbReference type="NCBI Taxonomy" id="1736908"/>
    <lineage>
        <taxon>Bacteria</taxon>
        <taxon>Pseudomonadati</taxon>
        <taxon>Balneolota</taxon>
        <taxon>Balneolia</taxon>
        <taxon>Balneolales</taxon>
        <taxon>Balneolaceae</taxon>
        <taxon>Fodinibius</taxon>
    </lineage>
</organism>
<keyword evidence="1" id="KW-0812">Transmembrane</keyword>
<proteinExistence type="predicted"/>
<feature type="transmembrane region" description="Helical" evidence="1">
    <location>
        <begin position="6"/>
        <end position="28"/>
    </location>
</feature>
<protein>
    <submittedName>
        <fullName evidence="2">YtxH domain-containing protein</fullName>
    </submittedName>
</protein>
<dbReference type="RefSeq" id="WP_165270516.1">
    <property type="nucleotide sequence ID" value="NZ_JAALLS010000022.1"/>
</dbReference>
<keyword evidence="1" id="KW-0472">Membrane</keyword>
<gene>
    <name evidence="2" type="ORF">G3569_14655</name>
</gene>
<evidence type="ECO:0000256" key="1">
    <source>
        <dbReference type="SAM" id="Phobius"/>
    </source>
</evidence>
<keyword evidence="1" id="KW-1133">Transmembrane helix</keyword>
<evidence type="ECO:0000313" key="3">
    <source>
        <dbReference type="Proteomes" id="UP000479132"/>
    </source>
</evidence>
<accession>A0A6M1T656</accession>